<accession>A0ACC0FGG1</accession>
<keyword evidence="2" id="KW-1185">Reference proteome</keyword>
<reference evidence="1 2" key="1">
    <citation type="journal article" date="2022" name="Plant J.">
        <title>Chromosome-level genome of Camellia lanceoleosa provides a valuable resource for understanding genome evolution and self-incompatibility.</title>
        <authorList>
            <person name="Gong W."/>
            <person name="Xiao S."/>
            <person name="Wang L."/>
            <person name="Liao Z."/>
            <person name="Chang Y."/>
            <person name="Mo W."/>
            <person name="Hu G."/>
            <person name="Li W."/>
            <person name="Zhao G."/>
            <person name="Zhu H."/>
            <person name="Hu X."/>
            <person name="Ji K."/>
            <person name="Xiang X."/>
            <person name="Song Q."/>
            <person name="Yuan D."/>
            <person name="Jin S."/>
            <person name="Zhang L."/>
        </authorList>
    </citation>
    <scope>NUCLEOTIDE SEQUENCE [LARGE SCALE GENOMIC DNA]</scope>
    <source>
        <strain evidence="1">SQ_2022a</strain>
    </source>
</reference>
<gene>
    <name evidence="1" type="ORF">LOK49_LG14G00611</name>
</gene>
<dbReference type="EMBL" id="CM045772">
    <property type="protein sequence ID" value="KAI7986481.1"/>
    <property type="molecule type" value="Genomic_DNA"/>
</dbReference>
<comment type="caution">
    <text evidence="1">The sequence shown here is derived from an EMBL/GenBank/DDBJ whole genome shotgun (WGS) entry which is preliminary data.</text>
</comment>
<evidence type="ECO:0000313" key="2">
    <source>
        <dbReference type="Proteomes" id="UP001060215"/>
    </source>
</evidence>
<proteinExistence type="predicted"/>
<protein>
    <submittedName>
        <fullName evidence="1">N-acetyltransferase HLS1</fullName>
    </submittedName>
</protein>
<dbReference type="Proteomes" id="UP001060215">
    <property type="component" value="Chromosome 15"/>
</dbReference>
<evidence type="ECO:0000313" key="1">
    <source>
        <dbReference type="EMBL" id="KAI7986481.1"/>
    </source>
</evidence>
<sequence length="108" mass="12260">MATCYVIEARDYSGTEYSYITTENSNQPPIKLFTDKCGYSKFCTASILVHLVFTNCVRLSNQVTILKLAPSDAKSLYRRRFSTTEFFPRNIDSVLNNKLNLGTFIAVL</sequence>
<name>A0ACC0FGG1_9ERIC</name>
<organism evidence="1 2">
    <name type="scientific">Camellia lanceoleosa</name>
    <dbReference type="NCBI Taxonomy" id="1840588"/>
    <lineage>
        <taxon>Eukaryota</taxon>
        <taxon>Viridiplantae</taxon>
        <taxon>Streptophyta</taxon>
        <taxon>Embryophyta</taxon>
        <taxon>Tracheophyta</taxon>
        <taxon>Spermatophyta</taxon>
        <taxon>Magnoliopsida</taxon>
        <taxon>eudicotyledons</taxon>
        <taxon>Gunneridae</taxon>
        <taxon>Pentapetalae</taxon>
        <taxon>asterids</taxon>
        <taxon>Ericales</taxon>
        <taxon>Theaceae</taxon>
        <taxon>Camellia</taxon>
    </lineage>
</organism>